<dbReference type="Gene3D" id="2.60.40.10">
    <property type="entry name" value="Immunoglobulins"/>
    <property type="match status" value="1"/>
</dbReference>
<dbReference type="InterPro" id="IPR026444">
    <property type="entry name" value="Secre_tail"/>
</dbReference>
<sequence length="691" mass="76966">MINQKNSTLLLLAVAFSHAVLCAGLIRPANGDTLSYIHVLFEWEQVPEAEYYEIQIAEEGNFDTVIFQAEDHTLLYIETAFLDWGRNYHWSIRPVFPSGQEGAWSESFAFSTGTQLSNANTTIINGDQIQSGVTIFGAFFNYFSAVIDHNGREIWNSGTENIIYYNTSAYGDLFGCYLNPGTENNLPGIEFSFHRGTLWWEPNDEFLHHDLIQLPNGNYMGIVETTSMGVIPVGPWTQQFQGLGFQADGLAVEFPWVGDKLVEWDRETGAVVWSWDTFDHFNMADYDQYGGTWNQAYTDLRYDWTHVNALVFDDEEEVIYISTRHLSRITKIDYPSGEIIWNMGHQLPSSDVDMGTELGFSFQHSLQILTNGNILTFDNGNLSHIPEFLGTDEPISRAIEIAVNESGSNYTAELAWSYELPLELFGFASGNTQKLNNGNVLVTTVGGGGRSLEINENGDIVWEAEYNLSLPNGAVYRAHRIPGLYPAAYSILINNYQEYEGNEGVYLPEGISNITFTLTHEGGYPDTFFYEIMDDAGWFNAASESVFLQPGQETGLTFSGNIAASANGNPITITVTPAHHPEESKSVTVTGFTSPLTGTAPDIPAEFELKQPFPNPFNSSTTIRYSSETPGPVSLQIFDITGRLMATLADENPGSGFEEIKWNAGNHPAGLYFVKLMADDQIETKKIIYLK</sequence>
<name>A0A381RL45_9ZZZZ</name>
<dbReference type="Pfam" id="PF05935">
    <property type="entry name" value="Arylsulfotrans"/>
    <property type="match status" value="1"/>
</dbReference>
<evidence type="ECO:0000259" key="1">
    <source>
        <dbReference type="Pfam" id="PF18962"/>
    </source>
</evidence>
<dbReference type="GO" id="GO:0004062">
    <property type="term" value="F:aryl sulfotransferase activity"/>
    <property type="evidence" value="ECO:0007669"/>
    <property type="project" value="InterPro"/>
</dbReference>
<reference evidence="2" key="1">
    <citation type="submission" date="2018-05" db="EMBL/GenBank/DDBJ databases">
        <authorList>
            <person name="Lanie J.A."/>
            <person name="Ng W.-L."/>
            <person name="Kazmierczak K.M."/>
            <person name="Andrzejewski T.M."/>
            <person name="Davidsen T.M."/>
            <person name="Wayne K.J."/>
            <person name="Tettelin H."/>
            <person name="Glass J.I."/>
            <person name="Rusch D."/>
            <person name="Podicherti R."/>
            <person name="Tsui H.-C.T."/>
            <person name="Winkler M.E."/>
        </authorList>
    </citation>
    <scope>NUCLEOTIDE SEQUENCE</scope>
</reference>
<dbReference type="InterPro" id="IPR010262">
    <property type="entry name" value="Arylsulfotransferase_bact"/>
</dbReference>
<evidence type="ECO:0000313" key="2">
    <source>
        <dbReference type="EMBL" id="SUZ91678.1"/>
    </source>
</evidence>
<organism evidence="2">
    <name type="scientific">marine metagenome</name>
    <dbReference type="NCBI Taxonomy" id="408172"/>
    <lineage>
        <taxon>unclassified sequences</taxon>
        <taxon>metagenomes</taxon>
        <taxon>ecological metagenomes</taxon>
    </lineage>
</organism>
<dbReference type="Pfam" id="PF18962">
    <property type="entry name" value="Por_Secre_tail"/>
    <property type="match status" value="1"/>
</dbReference>
<gene>
    <name evidence="2" type="ORF">METZ01_LOCUS44532</name>
</gene>
<feature type="domain" description="Secretion system C-terminal sorting" evidence="1">
    <location>
        <begin position="613"/>
        <end position="688"/>
    </location>
</feature>
<dbReference type="InterPro" id="IPR053143">
    <property type="entry name" value="Arylsulfate_ST"/>
</dbReference>
<dbReference type="InterPro" id="IPR013783">
    <property type="entry name" value="Ig-like_fold"/>
</dbReference>
<dbReference type="PANTHER" id="PTHR35340">
    <property type="entry name" value="PQQ ENZYME REPEAT PROTEIN-RELATED"/>
    <property type="match status" value="1"/>
</dbReference>
<dbReference type="Gene3D" id="2.60.40.4070">
    <property type="match status" value="1"/>
</dbReference>
<dbReference type="PANTHER" id="PTHR35340:SF5">
    <property type="entry name" value="ASST-DOMAIN-CONTAINING PROTEIN"/>
    <property type="match status" value="1"/>
</dbReference>
<proteinExistence type="predicted"/>
<dbReference type="AlphaFoldDB" id="A0A381RL45"/>
<dbReference type="NCBIfam" id="TIGR04183">
    <property type="entry name" value="Por_Secre_tail"/>
    <property type="match status" value="1"/>
</dbReference>
<dbReference type="EMBL" id="UINC01001995">
    <property type="protein sequence ID" value="SUZ91678.1"/>
    <property type="molecule type" value="Genomic_DNA"/>
</dbReference>
<protein>
    <recommendedName>
        <fullName evidence="1">Secretion system C-terminal sorting domain-containing protein</fullName>
    </recommendedName>
</protein>
<accession>A0A381RL45</accession>